<accession>A0A0F9Y1W5</accession>
<gene>
    <name evidence="1" type="ORF">LCGC14_0147650</name>
</gene>
<name>A0A0F9Y1W5_9ZZZZ</name>
<proteinExistence type="predicted"/>
<evidence type="ECO:0000313" key="1">
    <source>
        <dbReference type="EMBL" id="KKN98653.1"/>
    </source>
</evidence>
<dbReference type="AlphaFoldDB" id="A0A0F9Y1W5"/>
<dbReference type="EMBL" id="LAZR01000051">
    <property type="protein sequence ID" value="KKN98653.1"/>
    <property type="molecule type" value="Genomic_DNA"/>
</dbReference>
<protein>
    <submittedName>
        <fullName evidence="1">Uncharacterized protein</fullName>
    </submittedName>
</protein>
<organism evidence="1">
    <name type="scientific">marine sediment metagenome</name>
    <dbReference type="NCBI Taxonomy" id="412755"/>
    <lineage>
        <taxon>unclassified sequences</taxon>
        <taxon>metagenomes</taxon>
        <taxon>ecological metagenomes</taxon>
    </lineage>
</organism>
<comment type="caution">
    <text evidence="1">The sequence shown here is derived from an EMBL/GenBank/DDBJ whole genome shotgun (WGS) entry which is preliminary data.</text>
</comment>
<reference evidence="1" key="1">
    <citation type="journal article" date="2015" name="Nature">
        <title>Complex archaea that bridge the gap between prokaryotes and eukaryotes.</title>
        <authorList>
            <person name="Spang A."/>
            <person name="Saw J.H."/>
            <person name="Jorgensen S.L."/>
            <person name="Zaremba-Niedzwiedzka K."/>
            <person name="Martijn J."/>
            <person name="Lind A.E."/>
            <person name="van Eijk R."/>
            <person name="Schleper C."/>
            <person name="Guy L."/>
            <person name="Ettema T.J."/>
        </authorList>
    </citation>
    <scope>NUCLEOTIDE SEQUENCE</scope>
</reference>
<sequence>MTDHNAYIEGADLGVARFVPDHTRELTYTVKLIVTLLSTGGAEPFPLTSPIDSDPSAIPAIFSAYRPPSAEIDAVGYDEQGSNANEATPNQLSQIDAQVLFSTPVDLNGSDSIDPTAGAAGGLEYLWEVISEPDGNVVEAFSEAIVASPHVTVELPILGSIIIEDASRVAPLNAILSQQPFQIDTEVVGEALTPTGNPLVFTTANTDLIPPGITLDTGVTSLPETVYIGVVPASKDAEAVVTPFIGEALVQVGSDPLVWSVPGPINVNTETVYDDGTPLDAAPAQTVESIVGEIPTQLPPVAVTQAILVADETNVPGVVGTPSAAPVFNEETQQFEEGIYDEETGELIGVVPNVEGFGDIGNNLHFLAPDSHLVVDSETIYEEGVALIKNTDYTIDYVIGKVIFLRDAIADPPPTDIRADYTYDAFEWQLVSTDVQPGSEVVTTDAGPLTLGIDYNIDYIAGELVFAVSPTNPVVDYDYVNTPVPGYSIDYITGVVTFAVEPVNPTMDFTKTLFDNADYIINYTTGTVVFSSVPTAAVFIDYTYKEFYSSEYSVDYGTGTVTILVAFNPGTTNIVYRNEKTGVGLGEEFSDVADSLAAITTFSPSKPGSYLVRLKVNYVNTPGLYGDAALMLINAQEAPEAVA</sequence>